<feature type="transmembrane region" description="Helical" evidence="6">
    <location>
        <begin position="175"/>
        <end position="193"/>
    </location>
</feature>
<dbReference type="PANTHER" id="PTHR16296">
    <property type="entry name" value="UNCHARACTERIZED HYPOTHALAMUS PROTEIN HT007"/>
    <property type="match status" value="1"/>
</dbReference>
<evidence type="ECO:0000313" key="7">
    <source>
        <dbReference type="EMBL" id="KAJ8919120.1"/>
    </source>
</evidence>
<feature type="transmembrane region" description="Helical" evidence="6">
    <location>
        <begin position="125"/>
        <end position="143"/>
    </location>
</feature>
<reference evidence="7 8" key="1">
    <citation type="journal article" date="2023" name="Insect Mol. Biol.">
        <title>Genome sequencing provides insights into the evolution of gene families encoding plant cell wall-degrading enzymes in longhorned beetles.</title>
        <authorList>
            <person name="Shin N.R."/>
            <person name="Okamura Y."/>
            <person name="Kirsch R."/>
            <person name="Pauchet Y."/>
        </authorList>
    </citation>
    <scope>NUCLEOTIDE SEQUENCE [LARGE SCALE GENOMIC DNA]</scope>
    <source>
        <strain evidence="7">EAD_L_NR</strain>
    </source>
</reference>
<proteinExistence type="predicted"/>
<name>A0AAV8VY19_9CUCU</name>
<comment type="subcellular location">
    <subcellularLocation>
        <location evidence="1">Mitochondrion membrane</location>
        <topology evidence="1">Multi-pass membrane protein</topology>
    </subcellularLocation>
</comment>
<dbReference type="Pfam" id="PF07114">
    <property type="entry name" value="TMEM126"/>
    <property type="match status" value="1"/>
</dbReference>
<evidence type="ECO:0000256" key="5">
    <source>
        <dbReference type="ARBA" id="ARBA00023136"/>
    </source>
</evidence>
<evidence type="ECO:0000256" key="3">
    <source>
        <dbReference type="ARBA" id="ARBA00022989"/>
    </source>
</evidence>
<keyword evidence="8" id="KW-1185">Reference proteome</keyword>
<evidence type="ECO:0000256" key="4">
    <source>
        <dbReference type="ARBA" id="ARBA00023128"/>
    </source>
</evidence>
<protein>
    <recommendedName>
        <fullName evidence="9">Transmembrane protein 126A</fullName>
    </recommendedName>
</protein>
<keyword evidence="5 6" id="KW-0472">Membrane</keyword>
<evidence type="ECO:0008006" key="9">
    <source>
        <dbReference type="Google" id="ProtNLM"/>
    </source>
</evidence>
<sequence length="218" mass="24676">MALERKRLNEIPSDAVMLSEEDALNYHYKILNNWKNDSDVFAYRYGAIFLGITSSITGVYLNSHFRKKLKLFHYGKIASYLPLCTIPAFAAYLLHQQRIVRNLVLLNERQCPVCLEIRASAFQNFAGLGLPLVLTPIISLGLAHKYGTYNLPLMNHQPLELVKVVGKLAKPIKNVIFGIFIGHALLGSIVTYFEAKSIYNVDHKLAELEKNLESQKIT</sequence>
<evidence type="ECO:0000313" key="8">
    <source>
        <dbReference type="Proteomes" id="UP001159042"/>
    </source>
</evidence>
<evidence type="ECO:0000256" key="6">
    <source>
        <dbReference type="SAM" id="Phobius"/>
    </source>
</evidence>
<evidence type="ECO:0000256" key="2">
    <source>
        <dbReference type="ARBA" id="ARBA00022692"/>
    </source>
</evidence>
<keyword evidence="3 6" id="KW-1133">Transmembrane helix</keyword>
<comment type="caution">
    <text evidence="7">The sequence shown here is derived from an EMBL/GenBank/DDBJ whole genome shotgun (WGS) entry which is preliminary data.</text>
</comment>
<dbReference type="Proteomes" id="UP001159042">
    <property type="component" value="Unassembled WGS sequence"/>
</dbReference>
<dbReference type="EMBL" id="JANEYG010000020">
    <property type="protein sequence ID" value="KAJ8919120.1"/>
    <property type="molecule type" value="Genomic_DNA"/>
</dbReference>
<dbReference type="GO" id="GO:0032981">
    <property type="term" value="P:mitochondrial respiratory chain complex I assembly"/>
    <property type="evidence" value="ECO:0007669"/>
    <property type="project" value="TreeGrafter"/>
</dbReference>
<dbReference type="AlphaFoldDB" id="A0AAV8VY19"/>
<feature type="transmembrane region" description="Helical" evidence="6">
    <location>
        <begin position="74"/>
        <end position="94"/>
    </location>
</feature>
<gene>
    <name evidence="7" type="ORF">NQ315_012105</name>
</gene>
<evidence type="ECO:0000256" key="1">
    <source>
        <dbReference type="ARBA" id="ARBA00004225"/>
    </source>
</evidence>
<organism evidence="7 8">
    <name type="scientific">Exocentrus adspersus</name>
    <dbReference type="NCBI Taxonomy" id="1586481"/>
    <lineage>
        <taxon>Eukaryota</taxon>
        <taxon>Metazoa</taxon>
        <taxon>Ecdysozoa</taxon>
        <taxon>Arthropoda</taxon>
        <taxon>Hexapoda</taxon>
        <taxon>Insecta</taxon>
        <taxon>Pterygota</taxon>
        <taxon>Neoptera</taxon>
        <taxon>Endopterygota</taxon>
        <taxon>Coleoptera</taxon>
        <taxon>Polyphaga</taxon>
        <taxon>Cucujiformia</taxon>
        <taxon>Chrysomeloidea</taxon>
        <taxon>Cerambycidae</taxon>
        <taxon>Lamiinae</taxon>
        <taxon>Acanthocinini</taxon>
        <taxon>Exocentrus</taxon>
    </lineage>
</organism>
<dbReference type="GO" id="GO:0031966">
    <property type="term" value="C:mitochondrial membrane"/>
    <property type="evidence" value="ECO:0007669"/>
    <property type="project" value="UniProtKB-SubCell"/>
</dbReference>
<accession>A0AAV8VY19</accession>
<dbReference type="PANTHER" id="PTHR16296:SF2">
    <property type="entry name" value="TRANSMEMBRANE PROTEIN 126A"/>
    <property type="match status" value="1"/>
</dbReference>
<keyword evidence="2 6" id="KW-0812">Transmembrane</keyword>
<dbReference type="InterPro" id="IPR009801">
    <property type="entry name" value="TMEM126"/>
</dbReference>
<feature type="transmembrane region" description="Helical" evidence="6">
    <location>
        <begin position="42"/>
        <end position="62"/>
    </location>
</feature>
<keyword evidence="4" id="KW-0496">Mitochondrion</keyword>